<evidence type="ECO:0000313" key="2">
    <source>
        <dbReference type="EMBL" id="GHA14478.1"/>
    </source>
</evidence>
<organism evidence="2 3">
    <name type="scientific">Streptomyces canarius</name>
    <dbReference type="NCBI Taxonomy" id="285453"/>
    <lineage>
        <taxon>Bacteria</taxon>
        <taxon>Bacillati</taxon>
        <taxon>Actinomycetota</taxon>
        <taxon>Actinomycetes</taxon>
        <taxon>Kitasatosporales</taxon>
        <taxon>Streptomycetaceae</taxon>
        <taxon>Streptomyces</taxon>
    </lineage>
</organism>
<feature type="transmembrane region" description="Helical" evidence="1">
    <location>
        <begin position="66"/>
        <end position="88"/>
    </location>
</feature>
<keyword evidence="3" id="KW-1185">Reference proteome</keyword>
<name>A0ABQ3CHE0_9ACTN</name>
<dbReference type="EMBL" id="BMVN01000005">
    <property type="protein sequence ID" value="GHA14478.1"/>
    <property type="molecule type" value="Genomic_DNA"/>
</dbReference>
<protein>
    <recommendedName>
        <fullName evidence="4">DUF1648 domain-containing protein</fullName>
    </recommendedName>
</protein>
<feature type="transmembrane region" description="Helical" evidence="1">
    <location>
        <begin position="35"/>
        <end position="54"/>
    </location>
</feature>
<accession>A0ABQ3CHE0</accession>
<proteinExistence type="predicted"/>
<evidence type="ECO:0000256" key="1">
    <source>
        <dbReference type="SAM" id="Phobius"/>
    </source>
</evidence>
<gene>
    <name evidence="2" type="ORF">GCM10010345_18790</name>
</gene>
<keyword evidence="1" id="KW-1133">Transmembrane helix</keyword>
<keyword evidence="1" id="KW-0472">Membrane</keyword>
<evidence type="ECO:0000313" key="3">
    <source>
        <dbReference type="Proteomes" id="UP000653644"/>
    </source>
</evidence>
<dbReference type="Proteomes" id="UP000653644">
    <property type="component" value="Unassembled WGS sequence"/>
</dbReference>
<reference evidence="3" key="1">
    <citation type="journal article" date="2019" name="Int. J. Syst. Evol. Microbiol.">
        <title>The Global Catalogue of Microorganisms (GCM) 10K type strain sequencing project: providing services to taxonomists for standard genome sequencing and annotation.</title>
        <authorList>
            <consortium name="The Broad Institute Genomics Platform"/>
            <consortium name="The Broad Institute Genome Sequencing Center for Infectious Disease"/>
            <person name="Wu L."/>
            <person name="Ma J."/>
        </authorList>
    </citation>
    <scope>NUCLEOTIDE SEQUENCE [LARGE SCALE GENOMIC DNA]</scope>
    <source>
        <strain evidence="3">JCM 4733</strain>
    </source>
</reference>
<comment type="caution">
    <text evidence="2">The sequence shown here is derived from an EMBL/GenBank/DDBJ whole genome shotgun (WGS) entry which is preliminary data.</text>
</comment>
<feature type="transmembrane region" description="Helical" evidence="1">
    <location>
        <begin position="100"/>
        <end position="120"/>
    </location>
</feature>
<keyword evidence="1" id="KW-0812">Transmembrane</keyword>
<evidence type="ECO:0008006" key="4">
    <source>
        <dbReference type="Google" id="ProtNLM"/>
    </source>
</evidence>
<sequence>MIAFLLIRDSFPDKVTTHFTLDGTADGYSSPVAALGQYMLVFAIEAAGTMAAGFSTRSALKSTRSLCVFSCGLAAATAYLLIAAMLTASGSGGHTAQLPLFHLPVAVVVGAAVGGAAWLISRRRA</sequence>